<sequence length="63" mass="6776">MLPIFPHTDSPLVPTAAPHFAPTRRSWNSLGLIVTSLTWAKGVSCGSEVEVSGGVLALKLFQW</sequence>
<dbReference type="HOGENOM" id="CLU_2878290_0_0_11"/>
<gene>
    <name evidence="1" type="ORF">HMPREF1219_00965</name>
</gene>
<evidence type="ECO:0000313" key="1">
    <source>
        <dbReference type="EMBL" id="EPD70020.1"/>
    </source>
</evidence>
<name>S2Z6Y5_9CORY</name>
<dbReference type="Proteomes" id="UP000014408">
    <property type="component" value="Unassembled WGS sequence"/>
</dbReference>
<comment type="caution">
    <text evidence="1">The sequence shown here is derived from an EMBL/GenBank/DDBJ whole genome shotgun (WGS) entry which is preliminary data.</text>
</comment>
<protein>
    <submittedName>
        <fullName evidence="1">Uncharacterized protein</fullName>
    </submittedName>
</protein>
<organism evidence="1 2">
    <name type="scientific">Corynebacterium pyruviciproducens ATCC BAA-1742</name>
    <dbReference type="NCBI Taxonomy" id="1125779"/>
    <lineage>
        <taxon>Bacteria</taxon>
        <taxon>Bacillati</taxon>
        <taxon>Actinomycetota</taxon>
        <taxon>Actinomycetes</taxon>
        <taxon>Mycobacteriales</taxon>
        <taxon>Corynebacteriaceae</taxon>
        <taxon>Corynebacterium</taxon>
    </lineage>
</organism>
<dbReference type="AlphaFoldDB" id="S2Z6Y5"/>
<proteinExistence type="predicted"/>
<reference evidence="1 2" key="1">
    <citation type="submission" date="2013-05" db="EMBL/GenBank/DDBJ databases">
        <title>The Genome Sequence of Corynebacterium pyruviciproducens 1773O (ATCC BAA-1742).</title>
        <authorList>
            <consortium name="The Broad Institute Genomics Platform"/>
            <person name="Earl A."/>
            <person name="Ward D."/>
            <person name="Feldgarden M."/>
            <person name="Gevers D."/>
            <person name="Tong J."/>
            <person name="Walker B."/>
            <person name="Young S."/>
            <person name="Zeng Q."/>
            <person name="Gargeya S."/>
            <person name="Fitzgerald M."/>
            <person name="Haas B."/>
            <person name="Abouelleil A."/>
            <person name="Allen A.W."/>
            <person name="Alvarado L."/>
            <person name="Arachchi H.M."/>
            <person name="Berlin A.M."/>
            <person name="Chapman S.B."/>
            <person name="Gainer-Dewar J."/>
            <person name="Goldberg J."/>
            <person name="Griggs A."/>
            <person name="Gujja S."/>
            <person name="Hansen M."/>
            <person name="Howarth C."/>
            <person name="Imamovic A."/>
            <person name="Ireland A."/>
            <person name="Larimer J."/>
            <person name="McCowan C."/>
            <person name="Murphy C."/>
            <person name="Pearson M."/>
            <person name="Poon T.W."/>
            <person name="Priest M."/>
            <person name="Roberts A."/>
            <person name="Saif S."/>
            <person name="Shea T."/>
            <person name="Sisk P."/>
            <person name="Sykes S."/>
            <person name="Wortman J."/>
            <person name="Nusbaum C."/>
            <person name="Birren B."/>
        </authorList>
    </citation>
    <scope>NUCLEOTIDE SEQUENCE [LARGE SCALE GENOMIC DNA]</scope>
    <source>
        <strain evidence="1 2">ATCC BAA-1742</strain>
    </source>
</reference>
<evidence type="ECO:0000313" key="2">
    <source>
        <dbReference type="Proteomes" id="UP000014408"/>
    </source>
</evidence>
<dbReference type="EMBL" id="ATBY01000010">
    <property type="protein sequence ID" value="EPD70020.1"/>
    <property type="molecule type" value="Genomic_DNA"/>
</dbReference>
<accession>S2Z6Y5</accession>
<keyword evidence="2" id="KW-1185">Reference proteome</keyword>